<dbReference type="InterPro" id="IPR013783">
    <property type="entry name" value="Ig-like_fold"/>
</dbReference>
<dbReference type="InterPro" id="IPR036116">
    <property type="entry name" value="FN3_sf"/>
</dbReference>
<sequence length="3515" mass="359665">MKIKTRSVTLYRSILTGFLLIFISTQLSAQTLTNYSFTTATGTFTPITSPVNTTGWTGSTDDGISGLIPIGFDFWYMGVRYTNISTSTNGWFSFGTILTDNLYANNLTSGGAPRPVIAPLWDDLDVVATTNVTYQTTGTVGNRVFTLQYLSTKWSYQATGAVISFQTNLYESTGKIEYVYRPEAIAVYSSSASVGITATAIGSGTFLSVNNAGTGISSTVEANVTTKPVSGKKYGFTPPVPIAPGSLSFTSISNTAMTLNWADLSANEVGFAIYRSTDAINYSFVNQTAAAATSSVQSGLTIGTTYYWKVYAVTEGGLSTALSASQATLCNGPVISQIPQNNLVANYIFAGNANDATGNNNGTFQGGTPAQTTDRFNITNGTYLFNGTSNYISTAIAYVNPPSVSVSAWFKTTTTIGGALLGFSSVLTGGGGSRDRFIYMTSTGVLYFGVAPGSTKKYISTTTAYNDGNWHLATGTVGASGLKLYVDGNLVISDATVTSGESYNGYWRIGYSDLSTWPNEPASYYFPGALDDVIIYNRELTAAEVTILYNSPDGAGSNSPVCAGGSLNLTATTIAGAAYSWTGPNGFTSALQNPVVSYSAAAAGIYTVQVTAAGCITPAIAYVNVTSTTAAGQWTGNVSTDWGNAANWCNGVLPTSTTDVTITSTATRMPTITTSVSCRNLTLNAGSTLILGNAGTLNIAGTLANSGTFINTGTVNFNGTSGQQTFSGVFSFFNLTLSNSAGLLLPAAINLTGSLTISAGTLVANNFNIAIAGNWTNNVSITAFTAGTATVTFNGTTAQSVGGTFATSFNNFTVAGTANTITLNINASIGSNLSVSSGIFDLTSFTANRATTGGTLTVANNATLKIGGTNTYPTNYTTNTLVVASTVEYSGTNQTVVNQLYGNLTLSSSSGAAVKTLPATALTVVGNLSSNLAAGTSVSYTAAANITVNGNVTIGASTIFNGGSFAHSIGSNWVNNGTFNGNAGTVTFTGSGSTVSGPGTQNFNNLTIAASLISFSANSISLTGNLATTGSGSFTQLSGGTVSMSGTGSTISGTGISPDNLSISGTVSTSSTLIITGNLSVTNSFTSSAATFTMTGTSKTISGAGTISFSILSVPGSVTTNANFSISSSLAVNGSLSATAGTATFTGTSSLSGIANLFNTTINGTSLQLSANSNLGIAGVLTITAGLLDVTTSAPNTVNFNGSGAQNINSITYNNLTLSNGNSKTALAGLTINNNLTIGTGTTFIPGSFTHSIYGNWNNSGTFTAGTSTIQFLGNLTSNITGVTTFNMLTINNSTAITAVVLQSNVSAATVNMTLGTLLTGTNTLTIATTRTGNGIILGNIQRNHAFSTGVSYAFESPNNLVTFSGPSGINSVTVSVVVGPVSDFPFGGSISRFYTIAIPSGTYASATLRLHYQDAELNGSNEATMGLWNYNGSAWAAIGKTANDATANYVEQSGLTSITNRWTLSDNSNVVQWNGSVSTDWNTAANWTTVQGSASRPPAATDIVNLGTMAFTNQPTISSTVNVKNINFGSAQAVTLTTASGGSLTSGDIYGTWSSNVTHTINANNQSITVNGNLTLSDGTSGHAINLNIGTGTVTIGGSITQSGNANVVFSGAGNLTIALNHNYVNGTFTPGTGTVTYSGVTNQVIGAVSYNNLTINKTAAIATINNTLSIGGNLLVTAGELDNISTTTVMGNITISAGATLKNTTALQVGGNWANNGTYIDVAAIVLFNGSGTQTISATTFNNLTFNKPIGSIAILSGNIVLTGDLNGISGTLNIGSFNCNRNVTGGTATLGNSSTLIVSASNPPANYANYVVSNSSTVILDGTSAQTLLFPPTTFGNVILRNAGLKTLATPLLANGDLTIESGATLDGSSNTITLGGNWTNNGTYTPSTSTVICTGASKNITGNTIFNKMTITGSYAILNNVTFNGLLNITSTGSLSGGSTITTTVNGDLTNSGTLYTLGTSTFTGNILQTISLINAVTTVAITVNFNGTVSPVLNSTSVPQFGFLNINNTAGINPSVGWTVLYALTVGSGASFNGGISTHNILGAVTNNGTMTSSGTLNFSPTSTATVNLGTTFSSTGNVVFGGVGAMTLAGSPASFRNLVISNTNAAGITPSSAWTITNNFSINSGSILNAGSYTHSVAGNISNGGTLNGNTSTFILNGTTSQDINSISPFNNLTVNNTAGVVTLSSNVGVNGVLNFIAGKIQTGSNILTQSSTGSITGAAQITGWVNGKLQKNVATGATAKTFEIGDVANYTPLSLTFVSVTTTGDLIASTTIGDHPNISSSTINATKSINRFWTLTNSGIVLTNYGVTFNFLGADVDAGAITGAFIIGNYSAGSWIYPTVGTLTSTSSTATGITVFGDFQIGDMNVYTKTWTGGAGTNNWGDAANWNVAGVPAASDNVELTGTFTININVAAVTKNLLLNNAGLTLTVLAGNTLNVSGNLTLTSGTFNTAAAFPTVSGTVDLSGGNIGFTGTGTQTIPVYNYNNLISSSTGNRTLANSGTIGISGSFTPGTNAYTISGSTIDFNGSGTQIVPAFNYNNLILDNAGVKTFGAGTSGIAGTLITAGSATTDAITNSSTISYNGSANQTVTSIPYYNLDAASSGEIVTLLSLTIGNNLSVTAGAMSIGTNTTGQKIIVNNNITIANGASFNVASTSNATHQLTVGGNITNNGILNLRTGASNLCNTIFNQNGVQSIAGSGSTTSFNNITTNMGTANTNHLDVTATNFSAPNGFLTLLNGSFNLNNPGLSITPFIADIPMGIFLIPATAGLWVNAGTINSPNMNWTVAGLAKVTGGTLNMGNTADNLVIPQSSANLMVTSGSLNLASAISNPGSLWALTIQGGTMTVNTQGSTTPGIAPFNMDAVGGALNMSGGAIVIQNAGGSAGQNLGYNNLSTSGSGFTGGTLQLGNTSTGAAQTMQLNSTNPVYNLTINSSNVAALLQSTNLTVSNNVSVSAGSFNINNKILTIGGGISNSGTFTVSSGTILMNGTAAQTIPASAFAANLIKNLTINNNAGVTLAGTLNLTDILLATGGTLNAGGYLTLLSTATQTALIDGSGAGNIMGNVTMQRYLTAGYGYKYFSSPFQGATVSNFASTVDLNATFPNFYSYIENKPTTGFTTYTTATNILNPLEGYAVDFGSATGQKTVSIIGIVTNGTVSSTLYNHNQTYTQGFNLVGNPFPSPINWDASSGWTKTNIDNAIYYFDSSTTSQYTGAYSTYINGISSDGIAGNTIASMQGFFVHVSSGTYPVNGTLAINNNARVNYLSPIFHKATLSSVSEHVTPPTLIRLSANFTDNSSSSDPLVVYFNYSATPAFDRQFDAIKLMNINELLPNLYSLGVDATKLVINALPEVNTLTIVPLGLQTDKDGTVTLNLRDLQQWPSNLHLYLVDSEKGISQDLQQNPIYTASLKKGPNENRFSLRCVPLNITGQTDNKDDIYKIYGSEGILFIKIKLVNEQKGTLMISNLLGQITSSRAIGGNGDYELDGMAANVLYIVSFRTATGIHSQKILMTGR</sequence>
<dbReference type="RefSeq" id="WP_111633356.1">
    <property type="nucleotide sequence ID" value="NZ_QLLR01000006.1"/>
</dbReference>
<dbReference type="Gene3D" id="2.60.40.10">
    <property type="entry name" value="Immunoglobulins"/>
    <property type="match status" value="1"/>
</dbReference>
<keyword evidence="1" id="KW-0732">Signal</keyword>
<evidence type="ECO:0000256" key="1">
    <source>
        <dbReference type="SAM" id="SignalP"/>
    </source>
</evidence>
<dbReference type="SMART" id="SM00060">
    <property type="entry name" value="FN3"/>
    <property type="match status" value="1"/>
</dbReference>
<dbReference type="InterPro" id="IPR003961">
    <property type="entry name" value="FN3_dom"/>
</dbReference>
<dbReference type="PROSITE" id="PS50853">
    <property type="entry name" value="FN3"/>
    <property type="match status" value="1"/>
</dbReference>
<dbReference type="SUPFAM" id="SSF49899">
    <property type="entry name" value="Concanavalin A-like lectins/glucanases"/>
    <property type="match status" value="1"/>
</dbReference>
<feature type="domain" description="Fibronectin type-III" evidence="2">
    <location>
        <begin position="243"/>
        <end position="332"/>
    </location>
</feature>
<dbReference type="Gene3D" id="2.60.120.200">
    <property type="match status" value="1"/>
</dbReference>
<reference evidence="3 4" key="1">
    <citation type="submission" date="2018-06" db="EMBL/GenBank/DDBJ databases">
        <title>Genomic Encyclopedia of Archaeal and Bacterial Type Strains, Phase II (KMG-II): from individual species to whole genera.</title>
        <authorList>
            <person name="Goeker M."/>
        </authorList>
    </citation>
    <scope>NUCLEOTIDE SEQUENCE [LARGE SCALE GENOMIC DNA]</scope>
    <source>
        <strain evidence="3 4">DSM 14825</strain>
    </source>
</reference>
<evidence type="ECO:0000313" key="4">
    <source>
        <dbReference type="Proteomes" id="UP000249754"/>
    </source>
</evidence>
<dbReference type="Proteomes" id="UP000249754">
    <property type="component" value="Unassembled WGS sequence"/>
</dbReference>
<comment type="caution">
    <text evidence="3">The sequence shown here is derived from an EMBL/GenBank/DDBJ whole genome shotgun (WGS) entry which is preliminary data.</text>
</comment>
<dbReference type="EMBL" id="QLLR01000006">
    <property type="protein sequence ID" value="RAJ32118.1"/>
    <property type="molecule type" value="Genomic_DNA"/>
</dbReference>
<dbReference type="CDD" id="cd00063">
    <property type="entry name" value="FN3"/>
    <property type="match status" value="1"/>
</dbReference>
<proteinExistence type="predicted"/>
<gene>
    <name evidence="3" type="ORF">LY11_01799</name>
</gene>
<evidence type="ECO:0000259" key="2">
    <source>
        <dbReference type="PROSITE" id="PS50853"/>
    </source>
</evidence>
<dbReference type="InterPro" id="IPR013320">
    <property type="entry name" value="ConA-like_dom_sf"/>
</dbReference>
<dbReference type="GO" id="GO:0005975">
    <property type="term" value="P:carbohydrate metabolic process"/>
    <property type="evidence" value="ECO:0007669"/>
    <property type="project" value="UniProtKB-ARBA"/>
</dbReference>
<feature type="signal peptide" evidence="1">
    <location>
        <begin position="1"/>
        <end position="29"/>
    </location>
</feature>
<evidence type="ECO:0000313" key="3">
    <source>
        <dbReference type="EMBL" id="RAJ32118.1"/>
    </source>
</evidence>
<dbReference type="SUPFAM" id="SSF49265">
    <property type="entry name" value="Fibronectin type III"/>
    <property type="match status" value="1"/>
</dbReference>
<dbReference type="OrthoDB" id="101122at2"/>
<feature type="chain" id="PRO_5016320859" description="Fibronectin type-III domain-containing protein" evidence="1">
    <location>
        <begin position="30"/>
        <end position="3515"/>
    </location>
</feature>
<organism evidence="3 4">
    <name type="scientific">Pedobacter cryoconitis</name>
    <dbReference type="NCBI Taxonomy" id="188932"/>
    <lineage>
        <taxon>Bacteria</taxon>
        <taxon>Pseudomonadati</taxon>
        <taxon>Bacteroidota</taxon>
        <taxon>Sphingobacteriia</taxon>
        <taxon>Sphingobacteriales</taxon>
        <taxon>Sphingobacteriaceae</taxon>
        <taxon>Pedobacter</taxon>
    </lineage>
</organism>
<accession>A0A327ST97</accession>
<dbReference type="GO" id="GO:0004553">
    <property type="term" value="F:hydrolase activity, hydrolyzing O-glycosyl compounds"/>
    <property type="evidence" value="ECO:0007669"/>
    <property type="project" value="UniProtKB-ARBA"/>
</dbReference>
<protein>
    <recommendedName>
        <fullName evidence="2">Fibronectin type-III domain-containing protein</fullName>
    </recommendedName>
</protein>
<name>A0A327ST97_9SPHI</name>